<evidence type="ECO:0000259" key="2">
    <source>
        <dbReference type="Pfam" id="PF02470"/>
    </source>
</evidence>
<accession>A0A6N4SNY8</accession>
<dbReference type="EMBL" id="CP000383">
    <property type="protein sequence ID" value="ABG58038.1"/>
    <property type="molecule type" value="Genomic_DNA"/>
</dbReference>
<feature type="transmembrane region" description="Helical" evidence="1">
    <location>
        <begin position="7"/>
        <end position="27"/>
    </location>
</feature>
<organism evidence="3 4">
    <name type="scientific">Cytophaga hutchinsonii (strain ATCC 33406 / DSM 1761 / CIP 103989 / NBRC 15051 / NCIMB 9469 / D465)</name>
    <dbReference type="NCBI Taxonomy" id="269798"/>
    <lineage>
        <taxon>Bacteria</taxon>
        <taxon>Pseudomonadati</taxon>
        <taxon>Bacteroidota</taxon>
        <taxon>Cytophagia</taxon>
        <taxon>Cytophagales</taxon>
        <taxon>Cytophagaceae</taxon>
        <taxon>Cytophaga</taxon>
    </lineage>
</organism>
<dbReference type="Proteomes" id="UP000001822">
    <property type="component" value="Chromosome"/>
</dbReference>
<keyword evidence="1" id="KW-0472">Membrane</keyword>
<keyword evidence="1" id="KW-1133">Transmembrane helix</keyword>
<protein>
    <submittedName>
        <fullName evidence="3">ABC transporter-related permease with MCE domain</fullName>
    </submittedName>
</protein>
<reference evidence="3 4" key="1">
    <citation type="journal article" date="2007" name="Appl. Environ. Microbiol.">
        <title>Genome sequence of the cellulolytic gliding bacterium Cytophaga hutchinsonii.</title>
        <authorList>
            <person name="Xie G."/>
            <person name="Bruce D.C."/>
            <person name="Challacombe J.F."/>
            <person name="Chertkov O."/>
            <person name="Detter J.C."/>
            <person name="Gilna P."/>
            <person name="Han C.S."/>
            <person name="Lucas S."/>
            <person name="Misra M."/>
            <person name="Myers G.L."/>
            <person name="Richardson P."/>
            <person name="Tapia R."/>
            <person name="Thayer N."/>
            <person name="Thompson L.S."/>
            <person name="Brettin T.S."/>
            <person name="Henrissat B."/>
            <person name="Wilson D.B."/>
            <person name="McBride M.J."/>
        </authorList>
    </citation>
    <scope>NUCLEOTIDE SEQUENCE [LARGE SCALE GENOMIC DNA]</scope>
    <source>
        <strain evidence="4">ATCC 33406 / DSM 1761 / CIP 103989 / NBRC 15051 / NCIMB 9469 / D465</strain>
    </source>
</reference>
<name>A0A6N4SNY8_CYTH3</name>
<proteinExistence type="predicted"/>
<dbReference type="PANTHER" id="PTHR33371:SF4">
    <property type="entry name" value="INTERMEMBRANE PHOSPHOLIPID TRANSPORT SYSTEM BINDING PROTEIN MLAD"/>
    <property type="match status" value="1"/>
</dbReference>
<dbReference type="InterPro" id="IPR003399">
    <property type="entry name" value="Mce/MlaD"/>
</dbReference>
<dbReference type="InterPro" id="IPR052336">
    <property type="entry name" value="MlaD_Phospholipid_Transporter"/>
</dbReference>
<dbReference type="KEGG" id="chu:CHU_0751"/>
<gene>
    <name evidence="3" type="ordered locus">CHU_0751</name>
</gene>
<keyword evidence="4" id="KW-1185">Reference proteome</keyword>
<dbReference type="AlphaFoldDB" id="A0A6N4SNY8"/>
<evidence type="ECO:0000313" key="3">
    <source>
        <dbReference type="EMBL" id="ABG58038.1"/>
    </source>
</evidence>
<sequence length="308" mass="33622">MKFSKEFKVGLMTLIAGVILYLGFNFLKGTDVFSNTNTYYIKYSKVDGLAPSNPVLINGYQVGKVKELVLNQEDNNSILVSIDVRKDILVGDATYAEISKDLLGSMSIVLKMGSNTKQAVNGDTIKGGFQLSLTDMLGSKAYPVIDHLDTTLVHLSKMLDDDMRKKLYGTLANLEAISGILRSTMQSGKSSLDGTFQNLNTLTAHMIETERQLTPILNKFGALADSLNDLELKATVANANKLLVELNKSATKISNGEGTLGALVNDKSAYANLNKTLTDLDTLLVHLNNNPHHFFAPFGKKGKKEKIK</sequence>
<keyword evidence="1" id="KW-0812">Transmembrane</keyword>
<dbReference type="PANTHER" id="PTHR33371">
    <property type="entry name" value="INTERMEMBRANE PHOSPHOLIPID TRANSPORT SYSTEM BINDING PROTEIN MLAD-RELATED"/>
    <property type="match status" value="1"/>
</dbReference>
<dbReference type="RefSeq" id="WP_011584154.1">
    <property type="nucleotide sequence ID" value="NC_008255.1"/>
</dbReference>
<evidence type="ECO:0000256" key="1">
    <source>
        <dbReference type="SAM" id="Phobius"/>
    </source>
</evidence>
<dbReference type="Pfam" id="PF02470">
    <property type="entry name" value="MlaD"/>
    <property type="match status" value="1"/>
</dbReference>
<feature type="domain" description="Mce/MlaD" evidence="2">
    <location>
        <begin position="36"/>
        <end position="111"/>
    </location>
</feature>
<evidence type="ECO:0000313" key="4">
    <source>
        <dbReference type="Proteomes" id="UP000001822"/>
    </source>
</evidence>